<evidence type="ECO:0000256" key="2">
    <source>
        <dbReference type="ARBA" id="ARBA00010355"/>
    </source>
</evidence>
<evidence type="ECO:0000256" key="4">
    <source>
        <dbReference type="ARBA" id="ARBA00022448"/>
    </source>
</evidence>
<feature type="transmembrane region" description="Helical" evidence="13">
    <location>
        <begin position="23"/>
        <end position="43"/>
    </location>
</feature>
<keyword evidence="4" id="KW-0813">Transport</keyword>
<evidence type="ECO:0000256" key="12">
    <source>
        <dbReference type="ARBA" id="ARBA00033148"/>
    </source>
</evidence>
<comment type="similarity">
    <text evidence="2">Belongs to the Tymovirales TGBp3 protein family.</text>
</comment>
<organism evidence="14">
    <name type="scientific">Agave potexvirus 1</name>
    <dbReference type="NCBI Taxonomy" id="2794411"/>
    <lineage>
        <taxon>Viruses</taxon>
        <taxon>Riboviria</taxon>
        <taxon>Orthornavirae</taxon>
        <taxon>Kitrinoviricota</taxon>
        <taxon>Alsuviricetes</taxon>
        <taxon>Tymovirales</taxon>
        <taxon>Alphaflexiviridae</taxon>
        <taxon>Potexvirus</taxon>
    </lineage>
</organism>
<dbReference type="InterPro" id="IPR003411">
    <property type="entry name" value="TGBp3"/>
</dbReference>
<keyword evidence="9 13" id="KW-0472">Membrane</keyword>
<evidence type="ECO:0000256" key="11">
    <source>
        <dbReference type="ARBA" id="ARBA00025270"/>
    </source>
</evidence>
<reference evidence="14" key="1">
    <citation type="submission" date="2020-11" db="EMBL/GenBank/DDBJ databases">
        <authorList>
            <person name="Bejerman N."/>
        </authorList>
    </citation>
    <scope>NUCLEOTIDE SEQUENCE</scope>
    <source>
        <strain evidence="14">Teq</strain>
    </source>
</reference>
<keyword evidence="5 13" id="KW-0812">Transmembrane</keyword>
<evidence type="ECO:0000256" key="10">
    <source>
        <dbReference type="ARBA" id="ARBA00023184"/>
    </source>
</evidence>
<evidence type="ECO:0000256" key="6">
    <source>
        <dbReference type="ARBA" id="ARBA00022870"/>
    </source>
</evidence>
<dbReference type="Pfam" id="PF02495">
    <property type="entry name" value="TGBp3"/>
    <property type="match status" value="1"/>
</dbReference>
<dbReference type="GO" id="GO:0046740">
    <property type="term" value="P:transport of virus in host, cell to cell"/>
    <property type="evidence" value="ECO:0007669"/>
    <property type="project" value="UniProtKB-KW"/>
</dbReference>
<keyword evidence="8" id="KW-0916">Viral movement protein</keyword>
<dbReference type="GO" id="GO:0044167">
    <property type="term" value="C:host cell endoplasmic reticulum membrane"/>
    <property type="evidence" value="ECO:0007669"/>
    <property type="project" value="UniProtKB-SubCell"/>
</dbReference>
<evidence type="ECO:0000256" key="1">
    <source>
        <dbReference type="ARBA" id="ARBA00004625"/>
    </source>
</evidence>
<evidence type="ECO:0000256" key="5">
    <source>
        <dbReference type="ARBA" id="ARBA00022692"/>
    </source>
</evidence>
<name>A0A7T5QZC2_9VIRU</name>
<keyword evidence="10" id="KW-1038">Host endoplasmic reticulum</keyword>
<comment type="subcellular location">
    <subcellularLocation>
        <location evidence="1">Host endoplasmic reticulum membrane</location>
    </subcellularLocation>
</comment>
<comment type="function">
    <text evidence="11">Plays a role in viral cell-to-cell propagation, by facilitating genome transport to neighboring plant cells through plasmosdesmata. May induce the formation of granular vesicles derived from the Endoplasmic reticulum, which align on actin filaments.</text>
</comment>
<keyword evidence="7 13" id="KW-1133">Transmembrane helix</keyword>
<protein>
    <recommendedName>
        <fullName evidence="3">Movement protein TGBp3</fullName>
    </recommendedName>
    <alternativeName>
        <fullName evidence="12">Triple gene block 3 protein</fullName>
    </alternativeName>
</protein>
<evidence type="ECO:0000313" key="14">
    <source>
        <dbReference type="EMBL" id="QQG34616.1"/>
    </source>
</evidence>
<sequence>MATPPQSALGGHFYSPSHSQRSFSSLSVAILIACTTLALFILWSQPRPACRIILTGESISILDCEHPELILPLLPKQPLIAPLSLTETRNQLCQQEKLCSRL</sequence>
<proteinExistence type="inferred from homology"/>
<evidence type="ECO:0000256" key="13">
    <source>
        <dbReference type="SAM" id="Phobius"/>
    </source>
</evidence>
<evidence type="ECO:0000256" key="7">
    <source>
        <dbReference type="ARBA" id="ARBA00022989"/>
    </source>
</evidence>
<evidence type="ECO:0000256" key="3">
    <source>
        <dbReference type="ARBA" id="ARBA00013812"/>
    </source>
</evidence>
<accession>A0A7T5QZC2</accession>
<evidence type="ECO:0000256" key="9">
    <source>
        <dbReference type="ARBA" id="ARBA00023136"/>
    </source>
</evidence>
<evidence type="ECO:0000256" key="8">
    <source>
        <dbReference type="ARBA" id="ARBA00023031"/>
    </source>
</evidence>
<dbReference type="EMBL" id="MW328740">
    <property type="protein sequence ID" value="QQG34616.1"/>
    <property type="molecule type" value="Genomic_RNA"/>
</dbReference>
<keyword evidence="6" id="KW-1043">Host membrane</keyword>